<dbReference type="PANTHER" id="PTHR46470">
    <property type="entry name" value="N-ACYLNEURAMINATE-9-PHOSPHATASE"/>
    <property type="match status" value="1"/>
</dbReference>
<dbReference type="PANTHER" id="PTHR46470:SF4">
    <property type="entry name" value="5-AMINO-6-(5-PHOSPHO-D-RIBITYLAMINO)URACIL PHOSPHATASE YIGB"/>
    <property type="match status" value="1"/>
</dbReference>
<comment type="caution">
    <text evidence="4">The sequence shown here is derived from an EMBL/GenBank/DDBJ whole genome shotgun (WGS) entry which is preliminary data.</text>
</comment>
<sequence length="238" mass="26801">MTIKLISFDLDDTLWAVDPVIVQANLTLYRWLETNAPAFTANYQLEDFDHLRRIVVTEQPEIAHSVTAIRLAVLNKGLLDSGYDRATAEQLTEAAFDVFLAARNQVELFQHAQQMLIDLSANYRLVALSNGNADVEKVGLGEFFEFGLNADQVGKAKPDPLMFKQMLERAGVKADEVLHIGDHPDHDIRGAQDCGLHTLWVNFSGKPWPEGPEPDLEVRCLSEVMSYIERYNDSSRSR</sequence>
<keyword evidence="5" id="KW-1185">Reference proteome</keyword>
<dbReference type="Gene3D" id="3.40.50.1000">
    <property type="entry name" value="HAD superfamily/HAD-like"/>
    <property type="match status" value="1"/>
</dbReference>
<dbReference type="InterPro" id="IPR036412">
    <property type="entry name" value="HAD-like_sf"/>
</dbReference>
<dbReference type="PRINTS" id="PR00413">
    <property type="entry name" value="HADHALOGNASE"/>
</dbReference>
<dbReference type="GO" id="GO:0009231">
    <property type="term" value="P:riboflavin biosynthetic process"/>
    <property type="evidence" value="ECO:0007669"/>
    <property type="project" value="TreeGrafter"/>
</dbReference>
<dbReference type="SFLD" id="SFLDG01129">
    <property type="entry name" value="C1.5:_HAD__Beta-PGM__Phosphata"/>
    <property type="match status" value="1"/>
</dbReference>
<name>A0A369W9Q1_9GAMM</name>
<dbReference type="GO" id="GO:0016787">
    <property type="term" value="F:hydrolase activity"/>
    <property type="evidence" value="ECO:0007669"/>
    <property type="project" value="UniProtKB-KW"/>
</dbReference>
<dbReference type="OrthoDB" id="367448at2"/>
<dbReference type="InterPro" id="IPR006439">
    <property type="entry name" value="HAD-SF_hydro_IA"/>
</dbReference>
<accession>A0A369W9Q1</accession>
<keyword evidence="2 4" id="KW-0378">Hydrolase</keyword>
<dbReference type="Pfam" id="PF00702">
    <property type="entry name" value="Hydrolase"/>
    <property type="match status" value="1"/>
</dbReference>
<reference evidence="4 5" key="1">
    <citation type="submission" date="2018-07" db="EMBL/GenBank/DDBJ databases">
        <title>Motiliproteus coralliicola sp. nov., a bacterium isolated from Coral.</title>
        <authorList>
            <person name="Wang G."/>
        </authorList>
    </citation>
    <scope>NUCLEOTIDE SEQUENCE [LARGE SCALE GENOMIC DNA]</scope>
    <source>
        <strain evidence="4 5">C34</strain>
    </source>
</reference>
<dbReference type="InterPro" id="IPR023214">
    <property type="entry name" value="HAD_sf"/>
</dbReference>
<comment type="cofactor">
    <cofactor evidence="1">
        <name>Mg(2+)</name>
        <dbReference type="ChEBI" id="CHEBI:18420"/>
    </cofactor>
</comment>
<dbReference type="NCBIfam" id="TIGR01549">
    <property type="entry name" value="HAD-SF-IA-v1"/>
    <property type="match status" value="1"/>
</dbReference>
<proteinExistence type="predicted"/>
<dbReference type="Proteomes" id="UP000253769">
    <property type="component" value="Unassembled WGS sequence"/>
</dbReference>
<dbReference type="InterPro" id="IPR051400">
    <property type="entry name" value="HAD-like_hydrolase"/>
</dbReference>
<dbReference type="SUPFAM" id="SSF56784">
    <property type="entry name" value="HAD-like"/>
    <property type="match status" value="1"/>
</dbReference>
<evidence type="ECO:0000313" key="4">
    <source>
        <dbReference type="EMBL" id="RDE18730.1"/>
    </source>
</evidence>
<dbReference type="SFLD" id="SFLDS00003">
    <property type="entry name" value="Haloacid_Dehalogenase"/>
    <property type="match status" value="1"/>
</dbReference>
<keyword evidence="3" id="KW-0460">Magnesium</keyword>
<dbReference type="RefSeq" id="WP_114696344.1">
    <property type="nucleotide sequence ID" value="NZ_QQOH01000004.1"/>
</dbReference>
<evidence type="ECO:0000256" key="1">
    <source>
        <dbReference type="ARBA" id="ARBA00001946"/>
    </source>
</evidence>
<dbReference type="AlphaFoldDB" id="A0A369W9Q1"/>
<dbReference type="Gene3D" id="1.20.120.1600">
    <property type="match status" value="1"/>
</dbReference>
<dbReference type="EMBL" id="QQOH01000004">
    <property type="protein sequence ID" value="RDE18730.1"/>
    <property type="molecule type" value="Genomic_DNA"/>
</dbReference>
<gene>
    <name evidence="4" type="ORF">DV711_13970</name>
</gene>
<evidence type="ECO:0000256" key="2">
    <source>
        <dbReference type="ARBA" id="ARBA00022801"/>
    </source>
</evidence>
<evidence type="ECO:0000313" key="5">
    <source>
        <dbReference type="Proteomes" id="UP000253769"/>
    </source>
</evidence>
<dbReference type="NCBIfam" id="TIGR01509">
    <property type="entry name" value="HAD-SF-IA-v3"/>
    <property type="match status" value="1"/>
</dbReference>
<protein>
    <submittedName>
        <fullName evidence="4">HAD family hydrolase</fullName>
    </submittedName>
</protein>
<evidence type="ECO:0000256" key="3">
    <source>
        <dbReference type="ARBA" id="ARBA00022842"/>
    </source>
</evidence>
<organism evidence="4 5">
    <name type="scientific">Motiliproteus coralliicola</name>
    <dbReference type="NCBI Taxonomy" id="2283196"/>
    <lineage>
        <taxon>Bacteria</taxon>
        <taxon>Pseudomonadati</taxon>
        <taxon>Pseudomonadota</taxon>
        <taxon>Gammaproteobacteria</taxon>
        <taxon>Oceanospirillales</taxon>
        <taxon>Oceanospirillaceae</taxon>
        <taxon>Motiliproteus</taxon>
    </lineage>
</organism>